<reference evidence="2" key="1">
    <citation type="submission" date="2021-08" db="EMBL/GenBank/DDBJ databases">
        <title>WGS assembly of Ceratopteris richardii.</title>
        <authorList>
            <person name="Marchant D.B."/>
            <person name="Chen G."/>
            <person name="Jenkins J."/>
            <person name="Shu S."/>
            <person name="Leebens-Mack J."/>
            <person name="Grimwood J."/>
            <person name="Schmutz J."/>
            <person name="Soltis P."/>
            <person name="Soltis D."/>
            <person name="Chen Z.-H."/>
        </authorList>
    </citation>
    <scope>NUCLEOTIDE SEQUENCE</scope>
    <source>
        <strain evidence="2">Whitten #5841</strain>
        <tissue evidence="2">Leaf</tissue>
    </source>
</reference>
<dbReference type="EMBL" id="CM035427">
    <property type="protein sequence ID" value="KAH7306481.1"/>
    <property type="molecule type" value="Genomic_DNA"/>
</dbReference>
<dbReference type="Proteomes" id="UP000825935">
    <property type="component" value="Chromosome 22"/>
</dbReference>
<keyword evidence="1" id="KW-0732">Signal</keyword>
<gene>
    <name evidence="2" type="ORF">KP509_22G015200</name>
</gene>
<name>A0A8T2S5H7_CERRI</name>
<evidence type="ECO:0000313" key="2">
    <source>
        <dbReference type="EMBL" id="KAH7306481.1"/>
    </source>
</evidence>
<evidence type="ECO:0008006" key="4">
    <source>
        <dbReference type="Google" id="ProtNLM"/>
    </source>
</evidence>
<proteinExistence type="predicted"/>
<comment type="caution">
    <text evidence="2">The sequence shown here is derived from an EMBL/GenBank/DDBJ whole genome shotgun (WGS) entry which is preliminary data.</text>
</comment>
<accession>A0A8T2S5H7</accession>
<sequence length="145" mass="16650">MNKDSRILCSFLVPLLCASPFRKNDWVVAVLDLENTIDFLTRIYVKGAWKIFSSDLYTSVRSCMVCSHCYYDSLYAHMIQLLCHIRSFNIATELVILHYRGMTRSTRHGRMEKNAPNDDIGHAEKGGADGIQCAMWRNVWSALKI</sequence>
<feature type="signal peptide" evidence="1">
    <location>
        <begin position="1"/>
        <end position="18"/>
    </location>
</feature>
<dbReference type="AlphaFoldDB" id="A0A8T2S5H7"/>
<protein>
    <recommendedName>
        <fullName evidence="4">Secreted protein</fullName>
    </recommendedName>
</protein>
<keyword evidence="3" id="KW-1185">Reference proteome</keyword>
<feature type="chain" id="PRO_5035759575" description="Secreted protein" evidence="1">
    <location>
        <begin position="19"/>
        <end position="145"/>
    </location>
</feature>
<organism evidence="2 3">
    <name type="scientific">Ceratopteris richardii</name>
    <name type="common">Triangle waterfern</name>
    <dbReference type="NCBI Taxonomy" id="49495"/>
    <lineage>
        <taxon>Eukaryota</taxon>
        <taxon>Viridiplantae</taxon>
        <taxon>Streptophyta</taxon>
        <taxon>Embryophyta</taxon>
        <taxon>Tracheophyta</taxon>
        <taxon>Polypodiopsida</taxon>
        <taxon>Polypodiidae</taxon>
        <taxon>Polypodiales</taxon>
        <taxon>Pteridineae</taxon>
        <taxon>Pteridaceae</taxon>
        <taxon>Parkerioideae</taxon>
        <taxon>Ceratopteris</taxon>
    </lineage>
</organism>
<evidence type="ECO:0000313" key="3">
    <source>
        <dbReference type="Proteomes" id="UP000825935"/>
    </source>
</evidence>
<evidence type="ECO:0000256" key="1">
    <source>
        <dbReference type="SAM" id="SignalP"/>
    </source>
</evidence>